<organism evidence="1 2">
    <name type="scientific">Apiospora marii</name>
    <dbReference type="NCBI Taxonomy" id="335849"/>
    <lineage>
        <taxon>Eukaryota</taxon>
        <taxon>Fungi</taxon>
        <taxon>Dikarya</taxon>
        <taxon>Ascomycota</taxon>
        <taxon>Pezizomycotina</taxon>
        <taxon>Sordariomycetes</taxon>
        <taxon>Xylariomycetidae</taxon>
        <taxon>Amphisphaeriales</taxon>
        <taxon>Apiosporaceae</taxon>
        <taxon>Apiospora</taxon>
    </lineage>
</organism>
<comment type="caution">
    <text evidence="1">The sequence shown here is derived from an EMBL/GenBank/DDBJ whole genome shotgun (WGS) entry which is preliminary data.</text>
</comment>
<sequence length="69" mass="8161">MPNTLFENCHSGPDFSQWHIDRTMFEYVIRHRSFQRAKEVPTRCNWARLRDQELGVPQLERPMGGKMGA</sequence>
<dbReference type="Proteomes" id="UP001396898">
    <property type="component" value="Unassembled WGS sequence"/>
</dbReference>
<evidence type="ECO:0000313" key="2">
    <source>
        <dbReference type="Proteomes" id="UP001396898"/>
    </source>
</evidence>
<gene>
    <name evidence="1" type="ORF">PG991_010498</name>
</gene>
<name>A0ABR1RBG0_9PEZI</name>
<dbReference type="EMBL" id="JAQQWI010000016">
    <property type="protein sequence ID" value="KAK8007947.1"/>
    <property type="molecule type" value="Genomic_DNA"/>
</dbReference>
<protein>
    <submittedName>
        <fullName evidence="1">Uncharacterized protein</fullName>
    </submittedName>
</protein>
<keyword evidence="2" id="KW-1185">Reference proteome</keyword>
<proteinExistence type="predicted"/>
<reference evidence="1 2" key="1">
    <citation type="submission" date="2023-01" db="EMBL/GenBank/DDBJ databases">
        <title>Analysis of 21 Apiospora genomes using comparative genomics revels a genus with tremendous synthesis potential of carbohydrate active enzymes and secondary metabolites.</title>
        <authorList>
            <person name="Sorensen T."/>
        </authorList>
    </citation>
    <scope>NUCLEOTIDE SEQUENCE [LARGE SCALE GENOMIC DNA]</scope>
    <source>
        <strain evidence="1 2">CBS 20057</strain>
    </source>
</reference>
<accession>A0ABR1RBG0</accession>
<evidence type="ECO:0000313" key="1">
    <source>
        <dbReference type="EMBL" id="KAK8007947.1"/>
    </source>
</evidence>